<dbReference type="EMBL" id="QFQP01000043">
    <property type="protein sequence ID" value="PZR05672.1"/>
    <property type="molecule type" value="Genomic_DNA"/>
</dbReference>
<evidence type="ECO:0008006" key="3">
    <source>
        <dbReference type="Google" id="ProtNLM"/>
    </source>
</evidence>
<evidence type="ECO:0000313" key="1">
    <source>
        <dbReference type="EMBL" id="PZR05672.1"/>
    </source>
</evidence>
<reference evidence="1 2" key="1">
    <citation type="submission" date="2017-08" db="EMBL/GenBank/DDBJ databases">
        <title>Infants hospitalized years apart are colonized by the same room-sourced microbial strains.</title>
        <authorList>
            <person name="Brooks B."/>
            <person name="Olm M.R."/>
            <person name="Firek B.A."/>
            <person name="Baker R."/>
            <person name="Thomas B.C."/>
            <person name="Morowitz M.J."/>
            <person name="Banfield J.F."/>
        </authorList>
    </citation>
    <scope>NUCLEOTIDE SEQUENCE [LARGE SCALE GENOMIC DNA]</scope>
    <source>
        <strain evidence="1">S2_003_000_R2_14</strain>
    </source>
</reference>
<organism evidence="1 2">
    <name type="scientific">Archangium gephyra</name>
    <dbReference type="NCBI Taxonomy" id="48"/>
    <lineage>
        <taxon>Bacteria</taxon>
        <taxon>Pseudomonadati</taxon>
        <taxon>Myxococcota</taxon>
        <taxon>Myxococcia</taxon>
        <taxon>Myxococcales</taxon>
        <taxon>Cystobacterineae</taxon>
        <taxon>Archangiaceae</taxon>
        <taxon>Archangium</taxon>
    </lineage>
</organism>
<proteinExistence type="predicted"/>
<name>A0A2W5SS50_9BACT</name>
<accession>A0A2W5SS50</accession>
<gene>
    <name evidence="1" type="ORF">DI536_31780</name>
</gene>
<dbReference type="AlphaFoldDB" id="A0A2W5SS50"/>
<sequence length="169" mass="19546">MHMATKDKLDALRLPELQARFKEVVGEATKSPNRKFLIRRIDEALAKKAEAKPRGRFKELSVEELRAKYVEVVGRPSGSSSKPYLVWKIREAEKGHVPVGPRTSRRREGEPTDMRILPLRLEARVVDKMDDAWRERDIPNRMEFFRRALGHYLKHLGASDAARAFEQEA</sequence>
<evidence type="ECO:0000313" key="2">
    <source>
        <dbReference type="Proteomes" id="UP000249061"/>
    </source>
</evidence>
<dbReference type="Proteomes" id="UP000249061">
    <property type="component" value="Unassembled WGS sequence"/>
</dbReference>
<protein>
    <recommendedName>
        <fullName evidence="3">Ribbon-helix-helix protein CopG domain-containing protein</fullName>
    </recommendedName>
</protein>
<comment type="caution">
    <text evidence="1">The sequence shown here is derived from an EMBL/GenBank/DDBJ whole genome shotgun (WGS) entry which is preliminary data.</text>
</comment>